<evidence type="ECO:0000313" key="2">
    <source>
        <dbReference type="EMBL" id="CAF4271182.1"/>
    </source>
</evidence>
<dbReference type="AlphaFoldDB" id="A0A8S2T5R4"/>
<proteinExistence type="predicted"/>
<evidence type="ECO:0000313" key="3">
    <source>
        <dbReference type="Proteomes" id="UP000682733"/>
    </source>
</evidence>
<name>A0A8S2T5R4_9BILA</name>
<accession>A0A8S2T5R4</accession>
<reference evidence="2" key="1">
    <citation type="submission" date="2021-02" db="EMBL/GenBank/DDBJ databases">
        <authorList>
            <person name="Nowell W R."/>
        </authorList>
    </citation>
    <scope>NUCLEOTIDE SEQUENCE</scope>
</reference>
<dbReference type="EMBL" id="CAJNOK010032132">
    <property type="protein sequence ID" value="CAF1480689.1"/>
    <property type="molecule type" value="Genomic_DNA"/>
</dbReference>
<organism evidence="2 3">
    <name type="scientific">Didymodactylos carnosus</name>
    <dbReference type="NCBI Taxonomy" id="1234261"/>
    <lineage>
        <taxon>Eukaryota</taxon>
        <taxon>Metazoa</taxon>
        <taxon>Spiralia</taxon>
        <taxon>Gnathifera</taxon>
        <taxon>Rotifera</taxon>
        <taxon>Eurotatoria</taxon>
        <taxon>Bdelloidea</taxon>
        <taxon>Philodinida</taxon>
        <taxon>Philodinidae</taxon>
        <taxon>Didymodactylos</taxon>
    </lineage>
</organism>
<dbReference type="Proteomes" id="UP000677228">
    <property type="component" value="Unassembled WGS sequence"/>
</dbReference>
<evidence type="ECO:0000313" key="1">
    <source>
        <dbReference type="EMBL" id="CAF1480689.1"/>
    </source>
</evidence>
<dbReference type="EMBL" id="CAJOBA010054053">
    <property type="protein sequence ID" value="CAF4271182.1"/>
    <property type="molecule type" value="Genomic_DNA"/>
</dbReference>
<gene>
    <name evidence="1" type="ORF">OVA965_LOCUS36050</name>
    <name evidence="2" type="ORF">TMI583_LOCUS37042</name>
</gene>
<comment type="caution">
    <text evidence="2">The sequence shown here is derived from an EMBL/GenBank/DDBJ whole genome shotgun (WGS) entry which is preliminary data.</text>
</comment>
<protein>
    <submittedName>
        <fullName evidence="2">Uncharacterized protein</fullName>
    </submittedName>
</protein>
<sequence length="89" mass="10503">MSISNELKDICKLSEVELSEVLDFKEEKAFYLMLTAFNKDYVYNNNKELFQKSTTNAKFAEQTQELRNIIFDQANSPNQQFKNLSHWAQ</sequence>
<dbReference type="Proteomes" id="UP000682733">
    <property type="component" value="Unassembled WGS sequence"/>
</dbReference>